<feature type="compositionally biased region" description="Basic and acidic residues" evidence="1">
    <location>
        <begin position="67"/>
        <end position="76"/>
    </location>
</feature>
<feature type="region of interest" description="Disordered" evidence="1">
    <location>
        <begin position="50"/>
        <end position="76"/>
    </location>
</feature>
<dbReference type="PANTHER" id="PTHR36781:SF1">
    <property type="entry name" value="OS05G0114600 PROTEIN"/>
    <property type="match status" value="1"/>
</dbReference>
<accession>A0A2P6TTL4</accession>
<name>A0A2P6TTL4_CHLSO</name>
<dbReference type="EMBL" id="LHPG02000007">
    <property type="protein sequence ID" value="PRW57405.1"/>
    <property type="molecule type" value="Genomic_DNA"/>
</dbReference>
<feature type="domain" description="Large ribosomal subunit protein mL59" evidence="2">
    <location>
        <begin position="17"/>
        <end position="93"/>
    </location>
</feature>
<dbReference type="Proteomes" id="UP000239899">
    <property type="component" value="Unassembled WGS sequence"/>
</dbReference>
<protein>
    <recommendedName>
        <fullName evidence="2">Large ribosomal subunit protein mL59 domain-containing protein</fullName>
    </recommendedName>
</protein>
<keyword evidence="4" id="KW-1185">Reference proteome</keyword>
<dbReference type="InterPro" id="IPR040922">
    <property type="entry name" value="Ribosomal_mL59_dom"/>
</dbReference>
<reference evidence="3 4" key="1">
    <citation type="journal article" date="2018" name="Plant J.">
        <title>Genome sequences of Chlorella sorokiniana UTEX 1602 and Micractinium conductrix SAG 241.80: implications to maltose excretion by a green alga.</title>
        <authorList>
            <person name="Arriola M.B."/>
            <person name="Velmurugan N."/>
            <person name="Zhang Y."/>
            <person name="Plunkett M.H."/>
            <person name="Hondzo H."/>
            <person name="Barney B.M."/>
        </authorList>
    </citation>
    <scope>NUCLEOTIDE SEQUENCE [LARGE SCALE GENOMIC DNA]</scope>
    <source>
        <strain evidence="4">UTEX 1602</strain>
    </source>
</reference>
<evidence type="ECO:0000259" key="2">
    <source>
        <dbReference type="Pfam" id="PF18126"/>
    </source>
</evidence>
<sequence length="123" mass="13998">MSARKLLEKLGQEALRFKKIAGSWHKPAISAKNAARLRKETLAEGGEWAYERAAEPAKRRKPKGHKHDREKPLREAEVAKKLAQADQRIADYRAAQHAPMREASLMDRLLLTPKQIRQKAKNG</sequence>
<dbReference type="OrthoDB" id="18529at2759"/>
<evidence type="ECO:0000256" key="1">
    <source>
        <dbReference type="SAM" id="MobiDB-lite"/>
    </source>
</evidence>
<evidence type="ECO:0000313" key="3">
    <source>
        <dbReference type="EMBL" id="PRW57405.1"/>
    </source>
</evidence>
<dbReference type="PANTHER" id="PTHR36781">
    <property type="entry name" value="OS05G0114600 PROTEIN"/>
    <property type="match status" value="1"/>
</dbReference>
<dbReference type="AlphaFoldDB" id="A0A2P6TTL4"/>
<proteinExistence type="predicted"/>
<comment type="caution">
    <text evidence="3">The sequence shown here is derived from an EMBL/GenBank/DDBJ whole genome shotgun (WGS) entry which is preliminary data.</text>
</comment>
<organism evidence="3 4">
    <name type="scientific">Chlorella sorokiniana</name>
    <name type="common">Freshwater green alga</name>
    <dbReference type="NCBI Taxonomy" id="3076"/>
    <lineage>
        <taxon>Eukaryota</taxon>
        <taxon>Viridiplantae</taxon>
        <taxon>Chlorophyta</taxon>
        <taxon>core chlorophytes</taxon>
        <taxon>Trebouxiophyceae</taxon>
        <taxon>Chlorellales</taxon>
        <taxon>Chlorellaceae</taxon>
        <taxon>Chlorella clade</taxon>
        <taxon>Chlorella</taxon>
    </lineage>
</organism>
<evidence type="ECO:0000313" key="4">
    <source>
        <dbReference type="Proteomes" id="UP000239899"/>
    </source>
</evidence>
<dbReference type="Pfam" id="PF18126">
    <property type="entry name" value="Mitoc_mL59"/>
    <property type="match status" value="1"/>
</dbReference>
<gene>
    <name evidence="3" type="ORF">C2E21_4235</name>
</gene>